<protein>
    <submittedName>
        <fullName evidence="3">Uncharacterized protein</fullName>
    </submittedName>
</protein>
<proteinExistence type="predicted"/>
<evidence type="ECO:0000256" key="2">
    <source>
        <dbReference type="SAM" id="Phobius"/>
    </source>
</evidence>
<dbReference type="OrthoDB" id="7569414at2"/>
<feature type="transmembrane region" description="Helical" evidence="2">
    <location>
        <begin position="32"/>
        <end position="54"/>
    </location>
</feature>
<keyword evidence="2" id="KW-0812">Transmembrane</keyword>
<gene>
    <name evidence="3" type="ORF">DVW87_11600</name>
</gene>
<keyword evidence="2" id="KW-0472">Membrane</keyword>
<evidence type="ECO:0000313" key="4">
    <source>
        <dbReference type="Proteomes" id="UP000253918"/>
    </source>
</evidence>
<dbReference type="AlphaFoldDB" id="A0A369VXE7"/>
<feature type="compositionally biased region" description="Basic residues" evidence="1">
    <location>
        <begin position="1"/>
        <end position="18"/>
    </location>
</feature>
<keyword evidence="2" id="KW-1133">Transmembrane helix</keyword>
<reference evidence="3 4" key="1">
    <citation type="submission" date="2018-07" db="EMBL/GenBank/DDBJ databases">
        <title>a novel species of Sphingomonas isolated from the rhizosphere soil of Araceae plant.</title>
        <authorList>
            <person name="Zhiyong W."/>
            <person name="Qinglan Z."/>
            <person name="Zhiwei F."/>
            <person name="Ding X."/>
            <person name="Gejiao W."/>
            <person name="Shixue Z."/>
        </authorList>
    </citation>
    <scope>NUCLEOTIDE SEQUENCE [LARGE SCALE GENOMIC DNA]</scope>
    <source>
        <strain evidence="3 4">WZY 27</strain>
    </source>
</reference>
<evidence type="ECO:0000313" key="3">
    <source>
        <dbReference type="EMBL" id="RDE05830.1"/>
    </source>
</evidence>
<keyword evidence="4" id="KW-1185">Reference proteome</keyword>
<name>A0A369VXE7_9SPHN</name>
<feature type="region of interest" description="Disordered" evidence="1">
    <location>
        <begin position="1"/>
        <end position="28"/>
    </location>
</feature>
<dbReference type="Proteomes" id="UP000253918">
    <property type="component" value="Unassembled WGS sequence"/>
</dbReference>
<feature type="compositionally biased region" description="Low complexity" evidence="1">
    <location>
        <begin position="67"/>
        <end position="76"/>
    </location>
</feature>
<sequence length="128" mass="13000">MATTKKRTTKSPARKTTKGKAATQDAARTRGLVWGGVALGAITVAVGAGLALLARRERTSGGEHPVPDLAADAPDPGRSGARAPVDFRPDPTAVPDKSEYDSLRPATGPAPTLSATRGEMANQTGIGG</sequence>
<feature type="region of interest" description="Disordered" evidence="1">
    <location>
        <begin position="58"/>
        <end position="128"/>
    </location>
</feature>
<dbReference type="RefSeq" id="WP_114687899.1">
    <property type="nucleotide sequence ID" value="NZ_QQNB01000002.1"/>
</dbReference>
<dbReference type="EMBL" id="QQNB01000002">
    <property type="protein sequence ID" value="RDE05830.1"/>
    <property type="molecule type" value="Genomic_DNA"/>
</dbReference>
<accession>A0A369VXE7</accession>
<organism evidence="3 4">
    <name type="scientific">Sphingomonas aracearum</name>
    <dbReference type="NCBI Taxonomy" id="2283317"/>
    <lineage>
        <taxon>Bacteria</taxon>
        <taxon>Pseudomonadati</taxon>
        <taxon>Pseudomonadota</taxon>
        <taxon>Alphaproteobacteria</taxon>
        <taxon>Sphingomonadales</taxon>
        <taxon>Sphingomonadaceae</taxon>
        <taxon>Sphingomonas</taxon>
    </lineage>
</organism>
<comment type="caution">
    <text evidence="3">The sequence shown here is derived from an EMBL/GenBank/DDBJ whole genome shotgun (WGS) entry which is preliminary data.</text>
</comment>
<evidence type="ECO:0000256" key="1">
    <source>
        <dbReference type="SAM" id="MobiDB-lite"/>
    </source>
</evidence>